<dbReference type="EMBL" id="JAGYWB010000016">
    <property type="protein sequence ID" value="KAI0496902.1"/>
    <property type="molecule type" value="Genomic_DNA"/>
</dbReference>
<comment type="caution">
    <text evidence="2">The sequence shown here is derived from an EMBL/GenBank/DDBJ whole genome shotgun (WGS) entry which is preliminary data.</text>
</comment>
<sequence length="127" mass="14119">MDCQGTPSPQETDAVPPHIPDSAHIIISSDIFLPNHGSNISLVLHQSVSWPILLNDLKYVALLGLVSHRVVLRHGRQGDPLLRQPMQCHLSFVYVIILHATYLLNLIVVIGLFNLQIANILLSFTPF</sequence>
<name>A0A8T3AM61_DENNO</name>
<keyword evidence="3" id="KW-1185">Reference proteome</keyword>
<protein>
    <submittedName>
        <fullName evidence="2">Uncharacterized protein</fullName>
    </submittedName>
</protein>
<evidence type="ECO:0000313" key="2">
    <source>
        <dbReference type="EMBL" id="KAI0496902.1"/>
    </source>
</evidence>
<dbReference type="AlphaFoldDB" id="A0A8T3AM61"/>
<evidence type="ECO:0000313" key="3">
    <source>
        <dbReference type="Proteomes" id="UP000829196"/>
    </source>
</evidence>
<dbReference type="Proteomes" id="UP000829196">
    <property type="component" value="Unassembled WGS sequence"/>
</dbReference>
<keyword evidence="1" id="KW-0812">Transmembrane</keyword>
<keyword evidence="1" id="KW-0472">Membrane</keyword>
<gene>
    <name evidence="2" type="ORF">KFK09_023228</name>
</gene>
<evidence type="ECO:0000256" key="1">
    <source>
        <dbReference type="SAM" id="Phobius"/>
    </source>
</evidence>
<proteinExistence type="predicted"/>
<keyword evidence="1" id="KW-1133">Transmembrane helix</keyword>
<organism evidence="2 3">
    <name type="scientific">Dendrobium nobile</name>
    <name type="common">Orchid</name>
    <dbReference type="NCBI Taxonomy" id="94219"/>
    <lineage>
        <taxon>Eukaryota</taxon>
        <taxon>Viridiplantae</taxon>
        <taxon>Streptophyta</taxon>
        <taxon>Embryophyta</taxon>
        <taxon>Tracheophyta</taxon>
        <taxon>Spermatophyta</taxon>
        <taxon>Magnoliopsida</taxon>
        <taxon>Liliopsida</taxon>
        <taxon>Asparagales</taxon>
        <taxon>Orchidaceae</taxon>
        <taxon>Epidendroideae</taxon>
        <taxon>Malaxideae</taxon>
        <taxon>Dendrobiinae</taxon>
        <taxon>Dendrobium</taxon>
    </lineage>
</organism>
<reference evidence="2" key="1">
    <citation type="journal article" date="2022" name="Front. Genet.">
        <title>Chromosome-Scale Assembly of the Dendrobium nobile Genome Provides Insights Into the Molecular Mechanism of the Biosynthesis of the Medicinal Active Ingredient of Dendrobium.</title>
        <authorList>
            <person name="Xu Q."/>
            <person name="Niu S.-C."/>
            <person name="Li K.-L."/>
            <person name="Zheng P.-J."/>
            <person name="Zhang X.-J."/>
            <person name="Jia Y."/>
            <person name="Liu Y."/>
            <person name="Niu Y.-X."/>
            <person name="Yu L.-H."/>
            <person name="Chen D.-F."/>
            <person name="Zhang G.-Q."/>
        </authorList>
    </citation>
    <scope>NUCLEOTIDE SEQUENCE</scope>
    <source>
        <tissue evidence="2">Leaf</tissue>
    </source>
</reference>
<feature type="transmembrane region" description="Helical" evidence="1">
    <location>
        <begin position="92"/>
        <end position="117"/>
    </location>
</feature>
<accession>A0A8T3AM61</accession>